<accession>A0ABX0N1I4</accession>
<protein>
    <submittedName>
        <fullName evidence="2">DUF3592 domain-containing protein</fullName>
    </submittedName>
</protein>
<reference evidence="2 3" key="1">
    <citation type="submission" date="2019-10" db="EMBL/GenBank/DDBJ databases">
        <title>Taxonomy of Antarctic Massilia spp.: description of Massilia rubra sp. nov., Massilia aquatica sp. nov., Massilia mucilaginosa sp. nov., Massilia frigida sp. nov. isolated from streams, lakes and regoliths.</title>
        <authorList>
            <person name="Holochova P."/>
            <person name="Sedlacek I."/>
            <person name="Kralova S."/>
            <person name="Maslanova I."/>
            <person name="Busse H.-J."/>
            <person name="Stankova E."/>
            <person name="Vrbovska V."/>
            <person name="Kovarovic V."/>
            <person name="Bartak M."/>
            <person name="Svec P."/>
            <person name="Pantucek R."/>
        </authorList>
    </citation>
    <scope>NUCLEOTIDE SEQUENCE [LARGE SCALE GENOMIC DNA]</scope>
    <source>
        <strain evidence="2 3">CCM 8695</strain>
    </source>
</reference>
<dbReference type="Proteomes" id="UP000621455">
    <property type="component" value="Unassembled WGS sequence"/>
</dbReference>
<keyword evidence="1" id="KW-1133">Transmembrane helix</keyword>
<keyword evidence="1" id="KW-0472">Membrane</keyword>
<evidence type="ECO:0000313" key="3">
    <source>
        <dbReference type="Proteomes" id="UP000621455"/>
    </source>
</evidence>
<gene>
    <name evidence="2" type="ORF">F2P44_07680</name>
</gene>
<evidence type="ECO:0000313" key="2">
    <source>
        <dbReference type="EMBL" id="NHZ79156.1"/>
    </source>
</evidence>
<comment type="caution">
    <text evidence="2">The sequence shown here is derived from an EMBL/GenBank/DDBJ whole genome shotgun (WGS) entry which is preliminary data.</text>
</comment>
<keyword evidence="3" id="KW-1185">Reference proteome</keyword>
<feature type="transmembrane region" description="Helical" evidence="1">
    <location>
        <begin position="122"/>
        <end position="143"/>
    </location>
</feature>
<organism evidence="2 3">
    <name type="scientific">Massilia frigida</name>
    <dbReference type="NCBI Taxonomy" id="2609281"/>
    <lineage>
        <taxon>Bacteria</taxon>
        <taxon>Pseudomonadati</taxon>
        <taxon>Pseudomonadota</taxon>
        <taxon>Betaproteobacteria</taxon>
        <taxon>Burkholderiales</taxon>
        <taxon>Oxalobacteraceae</taxon>
        <taxon>Telluria group</taxon>
        <taxon>Massilia</taxon>
    </lineage>
</organism>
<name>A0ABX0N1I4_9BURK</name>
<keyword evidence="1" id="KW-0812">Transmembrane</keyword>
<sequence>MKKPFITFLLVFAIAFGAVAWFNIEKINTNAAIAKSPVYVLATPEGITKKTKKGKVTYQVNFSYSDAGATYKKDSHWFDTVEQAEALASSPVQIAFATNKPADAVFKTEFDQRDPGEGMGSALTTAGMIGFFLALLGTAVLLYRVPSLRR</sequence>
<evidence type="ECO:0000256" key="1">
    <source>
        <dbReference type="SAM" id="Phobius"/>
    </source>
</evidence>
<proteinExistence type="predicted"/>
<dbReference type="RefSeq" id="WP_167086113.1">
    <property type="nucleotide sequence ID" value="NZ_WHJG01000005.1"/>
</dbReference>
<dbReference type="EMBL" id="WHJG01000005">
    <property type="protein sequence ID" value="NHZ79156.1"/>
    <property type="molecule type" value="Genomic_DNA"/>
</dbReference>